<keyword evidence="2" id="KW-1185">Reference proteome</keyword>
<proteinExistence type="predicted"/>
<comment type="caution">
    <text evidence="1">The sequence shown here is derived from an EMBL/GenBank/DDBJ whole genome shotgun (WGS) entry which is preliminary data.</text>
</comment>
<dbReference type="AlphaFoldDB" id="A0AAD7MFV3"/>
<gene>
    <name evidence="1" type="ORF">B0H16DRAFT_1742331</name>
</gene>
<evidence type="ECO:0008006" key="3">
    <source>
        <dbReference type="Google" id="ProtNLM"/>
    </source>
</evidence>
<accession>A0AAD7MFV3</accession>
<sequence length="596" mass="65807">MHDCLHLRNLSKLKTAGMRSSARAAAAGSLPDLVALCDSLGDLPEMQALLTLPALFANADRQRIPNSAELDTLSSREMSIPHVDGPFQALMGFGVLVAAESIPLGAAADLWPHLWGWLDFLHTHWDYLPASRCVDQRRVCMHHAAIILALLKAHDTSTIIRATPGVRSLLATAWKGMIDDDALFACSAAGTLDLISASHFEEVVDGVGGTIQDLASTIIRHLSRAVPHPELKITAKFVVVCFGFLHSGCAGSPQLRRALCSIDFFTPLINTLTALHGTPALEAPWMCLNHLVGMLEGSAEIAAALKSGLLRITVAIAASIAPVDRNEANKISLLIIGLLQNLLPQSLVHYTVLVQLKKCFPSCLAFATASKIEVSAFSQDWRDFSTLAQKRLQFLDSWEARAIPSLKACDNTECGKIDSVHWNAAHRKQCQGLRSTRLTETLSTRSKSFWRALLNADYRHLMIDIYYRQVLFMHEHPGEAFLTMLSYMDVSGAKFDVLSPSVLKRVTWGAQMHQRSPEVVLQTRRIERHLVIHYDGHTIRQLLVPMHLATSELPDQLLSIAQLLPPGTTEEDAFEIVKAPLEDLVWRIQKTLVFTH</sequence>
<evidence type="ECO:0000313" key="2">
    <source>
        <dbReference type="Proteomes" id="UP001215598"/>
    </source>
</evidence>
<dbReference type="Proteomes" id="UP001215598">
    <property type="component" value="Unassembled WGS sequence"/>
</dbReference>
<reference evidence="1" key="1">
    <citation type="submission" date="2023-03" db="EMBL/GenBank/DDBJ databases">
        <title>Massive genome expansion in bonnet fungi (Mycena s.s.) driven by repeated elements and novel gene families across ecological guilds.</title>
        <authorList>
            <consortium name="Lawrence Berkeley National Laboratory"/>
            <person name="Harder C.B."/>
            <person name="Miyauchi S."/>
            <person name="Viragh M."/>
            <person name="Kuo A."/>
            <person name="Thoen E."/>
            <person name="Andreopoulos B."/>
            <person name="Lu D."/>
            <person name="Skrede I."/>
            <person name="Drula E."/>
            <person name="Henrissat B."/>
            <person name="Morin E."/>
            <person name="Kohler A."/>
            <person name="Barry K."/>
            <person name="LaButti K."/>
            <person name="Morin E."/>
            <person name="Salamov A."/>
            <person name="Lipzen A."/>
            <person name="Mereny Z."/>
            <person name="Hegedus B."/>
            <person name="Baldrian P."/>
            <person name="Stursova M."/>
            <person name="Weitz H."/>
            <person name="Taylor A."/>
            <person name="Grigoriev I.V."/>
            <person name="Nagy L.G."/>
            <person name="Martin F."/>
            <person name="Kauserud H."/>
        </authorList>
    </citation>
    <scope>NUCLEOTIDE SEQUENCE</scope>
    <source>
        <strain evidence="1">CBHHK182m</strain>
    </source>
</reference>
<dbReference type="EMBL" id="JARKIB010000317">
    <property type="protein sequence ID" value="KAJ7714897.1"/>
    <property type="molecule type" value="Genomic_DNA"/>
</dbReference>
<evidence type="ECO:0000313" key="1">
    <source>
        <dbReference type="EMBL" id="KAJ7714897.1"/>
    </source>
</evidence>
<protein>
    <recommendedName>
        <fullName evidence="3">MYND-type domain-containing protein</fullName>
    </recommendedName>
</protein>
<name>A0AAD7MFV3_9AGAR</name>
<organism evidence="1 2">
    <name type="scientific">Mycena metata</name>
    <dbReference type="NCBI Taxonomy" id="1033252"/>
    <lineage>
        <taxon>Eukaryota</taxon>
        <taxon>Fungi</taxon>
        <taxon>Dikarya</taxon>
        <taxon>Basidiomycota</taxon>
        <taxon>Agaricomycotina</taxon>
        <taxon>Agaricomycetes</taxon>
        <taxon>Agaricomycetidae</taxon>
        <taxon>Agaricales</taxon>
        <taxon>Marasmiineae</taxon>
        <taxon>Mycenaceae</taxon>
        <taxon>Mycena</taxon>
    </lineage>
</organism>